<dbReference type="InterPro" id="IPR005234">
    <property type="entry name" value="ScpB_csome_segregation"/>
</dbReference>
<evidence type="ECO:0000313" key="9">
    <source>
        <dbReference type="Proteomes" id="UP000321547"/>
    </source>
</evidence>
<keyword evidence="9" id="KW-1185">Reference proteome</keyword>
<evidence type="ECO:0000313" key="7">
    <source>
        <dbReference type="EMBL" id="SFP30017.1"/>
    </source>
</evidence>
<dbReference type="GO" id="GO:0051301">
    <property type="term" value="P:cell division"/>
    <property type="evidence" value="ECO:0007669"/>
    <property type="project" value="UniProtKB-KW"/>
</dbReference>
<evidence type="ECO:0000256" key="1">
    <source>
        <dbReference type="ARBA" id="ARBA00022490"/>
    </source>
</evidence>
<dbReference type="AlphaFoldDB" id="A0A1I5P7R9"/>
<evidence type="ECO:0000313" key="6">
    <source>
        <dbReference type="EMBL" id="GEM01681.1"/>
    </source>
</evidence>
<dbReference type="NCBIfam" id="TIGR00281">
    <property type="entry name" value="SMC-Scp complex subunit ScpB"/>
    <property type="match status" value="1"/>
</dbReference>
<dbReference type="InterPro" id="IPR036388">
    <property type="entry name" value="WH-like_DNA-bd_sf"/>
</dbReference>
<dbReference type="PANTHER" id="PTHR34298">
    <property type="entry name" value="SEGREGATION AND CONDENSATION PROTEIN B"/>
    <property type="match status" value="1"/>
</dbReference>
<accession>A0A1I5P7R9</accession>
<dbReference type="RefSeq" id="WP_089831536.1">
    <property type="nucleotide sequence ID" value="NZ_BJWI01000014.1"/>
</dbReference>
<keyword evidence="3 5" id="KW-0159">Chromosome partition</keyword>
<protein>
    <recommendedName>
        <fullName evidence="5">Segregation and condensation protein B</fullName>
    </recommendedName>
</protein>
<organism evidence="7 8">
    <name type="scientific">Halolactibacillus halophilus</name>
    <dbReference type="NCBI Taxonomy" id="306540"/>
    <lineage>
        <taxon>Bacteria</taxon>
        <taxon>Bacillati</taxon>
        <taxon>Bacillota</taxon>
        <taxon>Bacilli</taxon>
        <taxon>Bacillales</taxon>
        <taxon>Bacillaceae</taxon>
        <taxon>Halolactibacillus</taxon>
    </lineage>
</organism>
<evidence type="ECO:0000256" key="4">
    <source>
        <dbReference type="ARBA" id="ARBA00023306"/>
    </source>
</evidence>
<keyword evidence="1 5" id="KW-0963">Cytoplasm</keyword>
<sequence>MNDQQLTGILESLLFVSGSDGLSIRQVRTILEIDESEALALLKKLQADYQEPRRGLQLIEAEATYYLTTKKDHADYLQSLVTSNKKNKLSQASLETLAIIAYNQPLTRLEIEEVRGVKSDRPVQTLLSRGLIEEAGKKDTIGRPHLYKTTVEFLTYFGLKSIEELPPLTDQLDDLDFNEELDLFFKDPEDEAAK</sequence>
<proteinExistence type="inferred from homology"/>
<dbReference type="EMBL" id="BJWI01000014">
    <property type="protein sequence ID" value="GEM01681.1"/>
    <property type="molecule type" value="Genomic_DNA"/>
</dbReference>
<evidence type="ECO:0000256" key="5">
    <source>
        <dbReference type="HAMAP-Rule" id="MF_01804"/>
    </source>
</evidence>
<dbReference type="GO" id="GO:0005737">
    <property type="term" value="C:cytoplasm"/>
    <property type="evidence" value="ECO:0007669"/>
    <property type="project" value="UniProtKB-SubCell"/>
</dbReference>
<evidence type="ECO:0000256" key="2">
    <source>
        <dbReference type="ARBA" id="ARBA00022618"/>
    </source>
</evidence>
<reference evidence="6 9" key="2">
    <citation type="submission" date="2019-07" db="EMBL/GenBank/DDBJ databases">
        <title>Whole genome shotgun sequence of Halolactibacillus halophilus NBRC 100868.</title>
        <authorList>
            <person name="Hosoyama A."/>
            <person name="Uohara A."/>
            <person name="Ohji S."/>
            <person name="Ichikawa N."/>
        </authorList>
    </citation>
    <scope>NUCLEOTIDE SEQUENCE [LARGE SCALE GENOMIC DNA]</scope>
    <source>
        <strain evidence="6 9">NBRC 100868</strain>
    </source>
</reference>
<dbReference type="Proteomes" id="UP000321547">
    <property type="component" value="Unassembled WGS sequence"/>
</dbReference>
<reference evidence="7 8" key="1">
    <citation type="submission" date="2016-10" db="EMBL/GenBank/DDBJ databases">
        <authorList>
            <person name="de Groot N.N."/>
        </authorList>
    </citation>
    <scope>NUCLEOTIDE SEQUENCE [LARGE SCALE GENOMIC DNA]</scope>
    <source>
        <strain evidence="7 8">DSM 17073</strain>
    </source>
</reference>
<dbReference type="Pfam" id="PF04079">
    <property type="entry name" value="SMC_ScpB"/>
    <property type="match status" value="1"/>
</dbReference>
<comment type="function">
    <text evidence="5">Participates in chromosomal partition during cell division. May act via the formation of a condensin-like complex containing Smc and ScpA that pull DNA away from mid-cell into both cell halves.</text>
</comment>
<dbReference type="InterPro" id="IPR036390">
    <property type="entry name" value="WH_DNA-bd_sf"/>
</dbReference>
<dbReference type="OrthoDB" id="9806226at2"/>
<keyword evidence="2 5" id="KW-0132">Cell division</keyword>
<keyword evidence="4 5" id="KW-0131">Cell cycle</keyword>
<evidence type="ECO:0000256" key="3">
    <source>
        <dbReference type="ARBA" id="ARBA00022829"/>
    </source>
</evidence>
<dbReference type="GO" id="GO:0006260">
    <property type="term" value="P:DNA replication"/>
    <property type="evidence" value="ECO:0007669"/>
    <property type="project" value="UniProtKB-UniRule"/>
</dbReference>
<dbReference type="GO" id="GO:0051304">
    <property type="term" value="P:chromosome separation"/>
    <property type="evidence" value="ECO:0007669"/>
    <property type="project" value="InterPro"/>
</dbReference>
<comment type="similarity">
    <text evidence="5">Belongs to the ScpB family.</text>
</comment>
<dbReference type="HAMAP" id="MF_01804">
    <property type="entry name" value="ScpB"/>
    <property type="match status" value="1"/>
</dbReference>
<name>A0A1I5P7R9_9BACI</name>
<dbReference type="STRING" id="306540.SAMN05421839_11326"/>
<dbReference type="Proteomes" id="UP000242243">
    <property type="component" value="Unassembled WGS sequence"/>
</dbReference>
<dbReference type="PANTHER" id="PTHR34298:SF2">
    <property type="entry name" value="SEGREGATION AND CONDENSATION PROTEIN B"/>
    <property type="match status" value="1"/>
</dbReference>
<dbReference type="SUPFAM" id="SSF46785">
    <property type="entry name" value="Winged helix' DNA-binding domain"/>
    <property type="match status" value="2"/>
</dbReference>
<dbReference type="PIRSF" id="PIRSF019345">
    <property type="entry name" value="ScpB"/>
    <property type="match status" value="1"/>
</dbReference>
<comment type="subcellular location">
    <subcellularLocation>
        <location evidence="5">Cytoplasm</location>
    </subcellularLocation>
    <text evidence="5">Associated with two foci at the outer edges of the nucleoid region in young cells, and at four foci within both cell halves in older cells.</text>
</comment>
<gene>
    <name evidence="5 6" type="primary">scpB</name>
    <name evidence="6" type="ORF">HHA03_12130</name>
    <name evidence="7" type="ORF">SAMN05421839_11326</name>
</gene>
<evidence type="ECO:0000313" key="8">
    <source>
        <dbReference type="Proteomes" id="UP000242243"/>
    </source>
</evidence>
<comment type="subunit">
    <text evidence="5">Homodimer. Homodimerization may be required to stabilize the binding of ScpA to the Smc head domains. Component of a cohesin-like complex composed of ScpA, ScpB and the Smc homodimer, in which ScpA and ScpB bind to the head domain of Smc. The presence of the three proteins is required for the association of the complex with DNA.</text>
</comment>
<dbReference type="Gene3D" id="1.10.10.10">
    <property type="entry name" value="Winged helix-like DNA-binding domain superfamily/Winged helix DNA-binding domain"/>
    <property type="match status" value="2"/>
</dbReference>
<dbReference type="EMBL" id="FOXC01000013">
    <property type="protein sequence ID" value="SFP30017.1"/>
    <property type="molecule type" value="Genomic_DNA"/>
</dbReference>